<evidence type="ECO:0000313" key="2">
    <source>
        <dbReference type="Proteomes" id="UP000332594"/>
    </source>
</evidence>
<evidence type="ECO:0000313" key="1">
    <source>
        <dbReference type="EMBL" id="VFS72931.1"/>
    </source>
</evidence>
<dbReference type="Pfam" id="PF13302">
    <property type="entry name" value="Acetyltransf_3"/>
    <property type="match status" value="1"/>
</dbReference>
<dbReference type="RefSeq" id="WP_134526125.1">
    <property type="nucleotide sequence ID" value="NZ_BJNO01000001.1"/>
</dbReference>
<dbReference type="InterPro" id="IPR051531">
    <property type="entry name" value="N-acetyltransferase"/>
</dbReference>
<dbReference type="AlphaFoldDB" id="A0A485BJ58"/>
<reference evidence="1 2" key="1">
    <citation type="submission" date="2019-03" db="EMBL/GenBank/DDBJ databases">
        <authorList>
            <consortium name="Pathogen Informatics"/>
        </authorList>
    </citation>
    <scope>NUCLEOTIDE SEQUENCE [LARGE SCALE GENOMIC DNA]</scope>
    <source>
        <strain evidence="1 2">NCTC13038</strain>
    </source>
</reference>
<dbReference type="Proteomes" id="UP000332594">
    <property type="component" value="Unassembled WGS sequence"/>
</dbReference>
<accession>A0A485BJ58</accession>
<protein>
    <submittedName>
        <fullName evidence="1">Uncharacterized protein</fullName>
    </submittedName>
</protein>
<dbReference type="InterPro" id="IPR016181">
    <property type="entry name" value="Acyl_CoA_acyltransferase"/>
</dbReference>
<dbReference type="SUPFAM" id="SSF55729">
    <property type="entry name" value="Acyl-CoA N-acyltransferases (Nat)"/>
    <property type="match status" value="1"/>
</dbReference>
<dbReference type="GO" id="GO:0016747">
    <property type="term" value="F:acyltransferase activity, transferring groups other than amino-acyl groups"/>
    <property type="evidence" value="ECO:0007669"/>
    <property type="project" value="InterPro"/>
</dbReference>
<gene>
    <name evidence="1" type="ORF">NCTC13038_02861</name>
</gene>
<sequence>MDLLLEKFSATHFSDYLKLVSNSDVMAMITERAVPCDEASRDFKRLLDDNAQNSDLGYYRITDDKQGNFIGLAKLASVADQPKTAELGYMLLPEYWGLGIASQVATILIEQARRNSEISTLIAIIDPANLASKKILTNNRFITREFRDFDGLPGEILQRAV</sequence>
<dbReference type="EMBL" id="CAADJG010000002">
    <property type="protein sequence ID" value="VFS72931.1"/>
    <property type="molecule type" value="Genomic_DNA"/>
</dbReference>
<proteinExistence type="predicted"/>
<dbReference type="Gene3D" id="3.40.630.30">
    <property type="match status" value="1"/>
</dbReference>
<dbReference type="InterPro" id="IPR000182">
    <property type="entry name" value="GNAT_dom"/>
</dbReference>
<dbReference type="CDD" id="cd04301">
    <property type="entry name" value="NAT_SF"/>
    <property type="match status" value="1"/>
</dbReference>
<dbReference type="GeneID" id="57504829"/>
<name>A0A485BJ58_RAOTE</name>
<dbReference type="PANTHER" id="PTHR43792:SF1">
    <property type="entry name" value="N-ACETYLTRANSFERASE DOMAIN-CONTAINING PROTEIN"/>
    <property type="match status" value="1"/>
</dbReference>
<organism evidence="1 2">
    <name type="scientific">Raoultella terrigena</name>
    <name type="common">Klebsiella terrigena</name>
    <dbReference type="NCBI Taxonomy" id="577"/>
    <lineage>
        <taxon>Bacteria</taxon>
        <taxon>Pseudomonadati</taxon>
        <taxon>Pseudomonadota</taxon>
        <taxon>Gammaproteobacteria</taxon>
        <taxon>Enterobacterales</taxon>
        <taxon>Enterobacteriaceae</taxon>
        <taxon>Klebsiella/Raoultella group</taxon>
        <taxon>Raoultella</taxon>
    </lineage>
</organism>
<dbReference type="PANTHER" id="PTHR43792">
    <property type="entry name" value="GNAT FAMILY, PUTATIVE (AFU_ORTHOLOGUE AFUA_3G00765)-RELATED-RELATED"/>
    <property type="match status" value="1"/>
</dbReference>